<dbReference type="Pfam" id="PF17285">
    <property type="entry name" value="PRMT5_TIM"/>
    <property type="match status" value="1"/>
</dbReference>
<feature type="domain" description="PRMT5 oligomerisation" evidence="7">
    <location>
        <begin position="580"/>
        <end position="771"/>
    </location>
</feature>
<dbReference type="InterPro" id="IPR025799">
    <property type="entry name" value="Arg_MeTrfase"/>
</dbReference>
<dbReference type="PANTHER" id="PTHR10738:SF0">
    <property type="entry name" value="PROTEIN ARGININE N-METHYLTRANSFERASE 5"/>
    <property type="match status" value="1"/>
</dbReference>
<dbReference type="Proteomes" id="UP000232875">
    <property type="component" value="Unassembled WGS sequence"/>
</dbReference>
<feature type="domain" description="PRMT5 TIM barrel" evidence="6">
    <location>
        <begin position="82"/>
        <end position="401"/>
    </location>
</feature>
<name>A0A2N1JCH7_9BASI</name>
<keyword evidence="9" id="KW-1185">Reference proteome</keyword>
<evidence type="ECO:0000313" key="9">
    <source>
        <dbReference type="Proteomes" id="UP000232875"/>
    </source>
</evidence>
<dbReference type="Gene3D" id="3.20.20.150">
    <property type="entry name" value="Divalent-metal-dependent TIM barrel enzymes"/>
    <property type="match status" value="1"/>
</dbReference>
<evidence type="ECO:0000256" key="2">
    <source>
        <dbReference type="ARBA" id="ARBA00022679"/>
    </source>
</evidence>
<dbReference type="PANTHER" id="PTHR10738">
    <property type="entry name" value="PROTEIN ARGININE N-METHYLTRANSFERASE 5"/>
    <property type="match status" value="1"/>
</dbReference>
<evidence type="ECO:0000259" key="6">
    <source>
        <dbReference type="Pfam" id="PF17285"/>
    </source>
</evidence>
<evidence type="ECO:0000256" key="1">
    <source>
        <dbReference type="ARBA" id="ARBA00022603"/>
    </source>
</evidence>
<reference evidence="8 9" key="1">
    <citation type="submission" date="2017-10" db="EMBL/GenBank/DDBJ databases">
        <title>A novel species of cold-tolerant Malassezia isolated from bats.</title>
        <authorList>
            <person name="Lorch J.M."/>
            <person name="Palmer J.M."/>
            <person name="Vanderwolf K.J."/>
            <person name="Schmidt K.Z."/>
            <person name="Verant M.L."/>
            <person name="Weller T.J."/>
            <person name="Blehert D.S."/>
        </authorList>
    </citation>
    <scope>NUCLEOTIDE SEQUENCE [LARGE SCALE GENOMIC DNA]</scope>
    <source>
        <strain evidence="8 9">NWHC:44797-103</strain>
    </source>
</reference>
<accession>A0A2N1JCH7</accession>
<evidence type="ECO:0000259" key="5">
    <source>
        <dbReference type="Pfam" id="PF05185"/>
    </source>
</evidence>
<dbReference type="OrthoDB" id="1368803at2759"/>
<evidence type="ECO:0000256" key="3">
    <source>
        <dbReference type="ARBA" id="ARBA00022691"/>
    </source>
</evidence>
<dbReference type="GO" id="GO:0006355">
    <property type="term" value="P:regulation of DNA-templated transcription"/>
    <property type="evidence" value="ECO:0007669"/>
    <property type="project" value="TreeGrafter"/>
</dbReference>
<keyword evidence="1 4" id="KW-0489">Methyltransferase</keyword>
<dbReference type="SUPFAM" id="SSF53335">
    <property type="entry name" value="S-adenosyl-L-methionine-dependent methyltransferases"/>
    <property type="match status" value="1"/>
</dbReference>
<feature type="domain" description="PRMT5 arginine-N-methyltransferase" evidence="5">
    <location>
        <begin position="410"/>
        <end position="576"/>
    </location>
</feature>
<sequence>MATTEQSAALPSVHVPVSLFISGDALAHTFQRFPGQTHDAALATTQAEIGTDVPVDAALEAKLKNPGVTPVQSCQMLATAGKYDNIVLELTNAQWRERWERLCLLQSLESEPDRSFGAPELPRSSSRAVLFSGPAPSELLRTEAEQWRADPHFQRAELNVTHLDEPRSVTLMLSQWLELDSPDEGVRFDSELALRQEFQYAAYLGVQHVVLPAPSSSPDRRPFLADYARAVRDCLAGIAGAASATGPTMKVSVRMPVSSPHILATMLMRQATRTPNGAHAMPAAAYLRTNDNWAWETWEALQNFTGYNAQLHVALDLSMPLPPSASMQRWTAEPVSMLWLPSSSFLANAKGYPVLSKSAQGLIRRLLRRKPTVVLSDITTPPPQHTRGGPTAYLQYIRHLEHTLPEPDATEAFAQGYGDLLQVPLQPMSENLGGSTYDVFESDPVKYDLYEEAIYQALVDRASLGTTTQIWVVGAGHGMLVARSLAAAERASRAVHVTALEKNPGACIGLQDRQLIEWGDQVTVVQGDMRTLPPPSGSARADIVLSELLGSLGDNELAPECLDGAMRFLKPNGISIPSAYTAHIAPITAPKLYAKLHNATQAAQPHAQPGVGMGELSARKGFDTPYVVLLQSSNLLSSTQKDAALPRIQPCWRFEHGPLEDSGLVCAPNGLPCTDGHNMRTSVNTFFVSHAGVCHGLVGYFEAQLYKDITLSTVPDDARKTPDMVSWFPTFFPFREPLYVPPHAEIQVHLWRLTDKDKVWYEWCAEVFLLTTSPALAAQVTGADSILFSPAPDHSVFSNAAHTPMVPGAARFGDGNVGLGLGLSPNATPTRVQHITNVLDASPNVTLDSVTSPSMPAPHIAAERLARIKTGETPLMNAGARGSWLTIGT</sequence>
<dbReference type="InterPro" id="IPR035248">
    <property type="entry name" value="PRMT5_C"/>
</dbReference>
<evidence type="ECO:0000313" key="8">
    <source>
        <dbReference type="EMBL" id="PKI84260.1"/>
    </source>
</evidence>
<dbReference type="InterPro" id="IPR035075">
    <property type="entry name" value="PRMT5"/>
</dbReference>
<organism evidence="8 9">
    <name type="scientific">Malassezia vespertilionis</name>
    <dbReference type="NCBI Taxonomy" id="2020962"/>
    <lineage>
        <taxon>Eukaryota</taxon>
        <taxon>Fungi</taxon>
        <taxon>Dikarya</taxon>
        <taxon>Basidiomycota</taxon>
        <taxon>Ustilaginomycotina</taxon>
        <taxon>Malasseziomycetes</taxon>
        <taxon>Malasseziales</taxon>
        <taxon>Malasseziaceae</taxon>
        <taxon>Malassezia</taxon>
    </lineage>
</organism>
<dbReference type="Pfam" id="PF17286">
    <property type="entry name" value="PRMT5_C"/>
    <property type="match status" value="1"/>
</dbReference>
<dbReference type="PROSITE" id="PS51678">
    <property type="entry name" value="SAM_MT_PRMT"/>
    <property type="match status" value="1"/>
</dbReference>
<dbReference type="GO" id="GO:0032259">
    <property type="term" value="P:methylation"/>
    <property type="evidence" value="ECO:0007669"/>
    <property type="project" value="UniProtKB-KW"/>
</dbReference>
<keyword evidence="3 4" id="KW-0949">S-adenosyl-L-methionine</keyword>
<dbReference type="AlphaFoldDB" id="A0A2N1JCH7"/>
<dbReference type="Gene3D" id="2.70.160.11">
    <property type="entry name" value="Hnrnp arginine n-methyltransferase1"/>
    <property type="match status" value="1"/>
</dbReference>
<dbReference type="EMBL" id="KZ454989">
    <property type="protein sequence ID" value="PKI84260.1"/>
    <property type="molecule type" value="Genomic_DNA"/>
</dbReference>
<dbReference type="Pfam" id="PF05185">
    <property type="entry name" value="PRMT5"/>
    <property type="match status" value="1"/>
</dbReference>
<keyword evidence="2 4" id="KW-0808">Transferase</keyword>
<dbReference type="GO" id="GO:0016274">
    <property type="term" value="F:protein-arginine N-methyltransferase activity"/>
    <property type="evidence" value="ECO:0007669"/>
    <property type="project" value="InterPro"/>
</dbReference>
<dbReference type="InterPro" id="IPR029063">
    <property type="entry name" value="SAM-dependent_MTases_sf"/>
</dbReference>
<dbReference type="STRING" id="2020962.A0A2N1JCH7"/>
<proteinExistence type="predicted"/>
<dbReference type="CDD" id="cd02440">
    <property type="entry name" value="AdoMet_MTases"/>
    <property type="match status" value="1"/>
</dbReference>
<protein>
    <submittedName>
        <fullName evidence="8">Skb1p</fullName>
    </submittedName>
</protein>
<dbReference type="Gene3D" id="3.40.50.150">
    <property type="entry name" value="Vaccinia Virus protein VP39"/>
    <property type="match status" value="1"/>
</dbReference>
<dbReference type="GO" id="GO:0005634">
    <property type="term" value="C:nucleus"/>
    <property type="evidence" value="ECO:0007669"/>
    <property type="project" value="TreeGrafter"/>
</dbReference>
<dbReference type="InterPro" id="IPR035247">
    <property type="entry name" value="PRMT5_TIM"/>
</dbReference>
<evidence type="ECO:0000256" key="4">
    <source>
        <dbReference type="PROSITE-ProRule" id="PRU01015"/>
    </source>
</evidence>
<gene>
    <name evidence="8" type="primary">SKB1</name>
    <name evidence="8" type="ORF">MVES_001420</name>
</gene>
<dbReference type="GO" id="GO:0005829">
    <property type="term" value="C:cytosol"/>
    <property type="evidence" value="ECO:0007669"/>
    <property type="project" value="TreeGrafter"/>
</dbReference>
<evidence type="ECO:0000259" key="7">
    <source>
        <dbReference type="Pfam" id="PF17286"/>
    </source>
</evidence>